<dbReference type="eggNOG" id="arCOG10168">
    <property type="taxonomic scope" value="Archaea"/>
</dbReference>
<dbReference type="Proteomes" id="UP000006903">
    <property type="component" value="Chromosome"/>
</dbReference>
<dbReference type="KEGG" id="dka:DKAM_0035"/>
<evidence type="ECO:0000313" key="1">
    <source>
        <dbReference type="EMBL" id="ACL10364.1"/>
    </source>
</evidence>
<sequence>MSFILVKMDENGRVLDYSTNAVKMSERKFHILLNRAVDLARVEILAFRSLGLSDFKSASINTLDFSVTITRNINGNLVLVVFKDEASAST</sequence>
<protein>
    <submittedName>
        <fullName evidence="1">Uncharacterized protein</fullName>
    </submittedName>
</protein>
<dbReference type="GeneID" id="7170370"/>
<reference evidence="1 2" key="1">
    <citation type="journal article" date="2009" name="J. Bacteriol.">
        <title>Complete genome sequence of the anaerobic, protein-degrading hyperthermophilic crenarchaeon Desulfurococcus kamchatkensis.</title>
        <authorList>
            <person name="Ravin N.V."/>
            <person name="Mardanov A.V."/>
            <person name="Beletsky A.V."/>
            <person name="Kublanov I.V."/>
            <person name="Kolganova T.V."/>
            <person name="Lebedinsky A.V."/>
            <person name="Chernyh N.A."/>
            <person name="Bonch-Osmolovskaya E.A."/>
            <person name="Skryabin K.G."/>
        </authorList>
    </citation>
    <scope>NUCLEOTIDE SEQUENCE [LARGE SCALE GENOMIC DNA]</scope>
    <source>
        <strain evidence="2">DSM 18924 / JCM 16383 / VKM B-2413 / 1221n</strain>
    </source>
</reference>
<gene>
    <name evidence="1" type="ordered locus">DKAM_0035</name>
</gene>
<name>B8D393_DESA1</name>
<dbReference type="STRING" id="490899.DKAM_0035"/>
<accession>B8D393</accession>
<proteinExistence type="predicted"/>
<dbReference type="RefSeq" id="WP_012607706.1">
    <property type="nucleotide sequence ID" value="NC_011766.1"/>
</dbReference>
<dbReference type="AlphaFoldDB" id="B8D393"/>
<organism evidence="1 2">
    <name type="scientific">Desulfurococcus amylolyticus (strain DSM 18924 / JCM 16383 / VKM B-2413 / 1221n)</name>
    <name type="common">Desulfurococcus kamchatkensis</name>
    <dbReference type="NCBI Taxonomy" id="490899"/>
    <lineage>
        <taxon>Archaea</taxon>
        <taxon>Thermoproteota</taxon>
        <taxon>Thermoprotei</taxon>
        <taxon>Desulfurococcales</taxon>
        <taxon>Desulfurococcaceae</taxon>
        <taxon>Desulfurococcus</taxon>
    </lineage>
</organism>
<dbReference type="EMBL" id="CP001140">
    <property type="protein sequence ID" value="ACL10364.1"/>
    <property type="molecule type" value="Genomic_DNA"/>
</dbReference>
<dbReference type="HOGENOM" id="CLU_2433714_0_0_2"/>
<evidence type="ECO:0000313" key="2">
    <source>
        <dbReference type="Proteomes" id="UP000006903"/>
    </source>
</evidence>